<feature type="region of interest" description="Disordered" evidence="1">
    <location>
        <begin position="243"/>
        <end position="308"/>
    </location>
</feature>
<dbReference type="PROSITE" id="PS50076">
    <property type="entry name" value="DNAJ_2"/>
    <property type="match status" value="1"/>
</dbReference>
<dbReference type="AlphaFoldDB" id="A0A2P6VDY3"/>
<dbReference type="OrthoDB" id="445556at2759"/>
<feature type="region of interest" description="Disordered" evidence="1">
    <location>
        <begin position="182"/>
        <end position="204"/>
    </location>
</feature>
<organism evidence="3 4">
    <name type="scientific">Micractinium conductrix</name>
    <dbReference type="NCBI Taxonomy" id="554055"/>
    <lineage>
        <taxon>Eukaryota</taxon>
        <taxon>Viridiplantae</taxon>
        <taxon>Chlorophyta</taxon>
        <taxon>core chlorophytes</taxon>
        <taxon>Trebouxiophyceae</taxon>
        <taxon>Chlorellales</taxon>
        <taxon>Chlorellaceae</taxon>
        <taxon>Chlorella clade</taxon>
        <taxon>Micractinium</taxon>
    </lineage>
</organism>
<dbReference type="SMART" id="SM00271">
    <property type="entry name" value="DnaJ"/>
    <property type="match status" value="1"/>
</dbReference>
<evidence type="ECO:0000256" key="1">
    <source>
        <dbReference type="SAM" id="MobiDB-lite"/>
    </source>
</evidence>
<accession>A0A2P6VDY3</accession>
<dbReference type="PANTHER" id="PTHR44916">
    <property type="entry name" value="CHAPERONE DNAJ-DOMAIN SUPERFAMILY PROTEIN-RELATED"/>
    <property type="match status" value="1"/>
</dbReference>
<comment type="caution">
    <text evidence="3">The sequence shown here is derived from an EMBL/GenBank/DDBJ whole genome shotgun (WGS) entry which is preliminary data.</text>
</comment>
<feature type="domain" description="J" evidence="2">
    <location>
        <begin position="8"/>
        <end position="73"/>
    </location>
</feature>
<dbReference type="Pfam" id="PF00226">
    <property type="entry name" value="DnaJ"/>
    <property type="match status" value="1"/>
</dbReference>
<sequence length="308" mass="32394">MVDLKGKTLYEALGVAKDASQSDIRKAFHKLALALHPDKNPGDTGAVDKFQTLQKVYGILSDPDKRKVYDHTGSVDDAEELAGEQFNALYEYYRSVYAPVTEDDLDAFHDQYRGGAEERADLLKYYQQFKGDMGKVFEWLMCSDEGEDSHRFMELLDAAVAAKEVPRFAKYPAWAKAVAARPRPKPGAAKAKRGTGGKGGGSKGDEAALVAAIRGRQQGGGALVRLAGGGGVLGSLLAQMGGDMGDMPSEEDFEAARQRMEQRGKKAGGGGGKKGSAAGGSSGKKAAGGSGKQKAADAGGSGGKRAKK</sequence>
<evidence type="ECO:0000259" key="2">
    <source>
        <dbReference type="PROSITE" id="PS50076"/>
    </source>
</evidence>
<dbReference type="InterPro" id="IPR042977">
    <property type="entry name" value="AtJ6-like"/>
</dbReference>
<dbReference type="Pfam" id="PF23302">
    <property type="entry name" value="HTH_DNAJC9"/>
    <property type="match status" value="1"/>
</dbReference>
<evidence type="ECO:0000313" key="3">
    <source>
        <dbReference type="EMBL" id="PSC72303.1"/>
    </source>
</evidence>
<feature type="compositionally biased region" description="Gly residues" evidence="1">
    <location>
        <begin position="299"/>
        <end position="308"/>
    </location>
</feature>
<protein>
    <submittedName>
        <fullName evidence="3">DNAJ heat shock N-terminal domain-containing family</fullName>
    </submittedName>
</protein>
<keyword evidence="4" id="KW-1185">Reference proteome</keyword>
<keyword evidence="3" id="KW-0346">Stress response</keyword>
<feature type="compositionally biased region" description="Gly residues" evidence="1">
    <location>
        <begin position="267"/>
        <end position="291"/>
    </location>
</feature>
<proteinExistence type="predicted"/>
<dbReference type="Gene3D" id="1.10.287.110">
    <property type="entry name" value="DnaJ domain"/>
    <property type="match status" value="1"/>
</dbReference>
<dbReference type="Proteomes" id="UP000239649">
    <property type="component" value="Unassembled WGS sequence"/>
</dbReference>
<feature type="compositionally biased region" description="Basic and acidic residues" evidence="1">
    <location>
        <begin position="254"/>
        <end position="264"/>
    </location>
</feature>
<dbReference type="InterPro" id="IPR036869">
    <property type="entry name" value="J_dom_sf"/>
</dbReference>
<name>A0A2P6VDY3_9CHLO</name>
<dbReference type="SUPFAM" id="SSF46565">
    <property type="entry name" value="Chaperone J-domain"/>
    <property type="match status" value="1"/>
</dbReference>
<dbReference type="InterPro" id="IPR001623">
    <property type="entry name" value="DnaJ_domain"/>
</dbReference>
<evidence type="ECO:0000313" key="4">
    <source>
        <dbReference type="Proteomes" id="UP000239649"/>
    </source>
</evidence>
<reference evidence="3 4" key="1">
    <citation type="journal article" date="2018" name="Plant J.">
        <title>Genome sequences of Chlorella sorokiniana UTEX 1602 and Micractinium conductrix SAG 241.80: implications to maltose excretion by a green alga.</title>
        <authorList>
            <person name="Arriola M.B."/>
            <person name="Velmurugan N."/>
            <person name="Zhang Y."/>
            <person name="Plunkett M.H."/>
            <person name="Hondzo H."/>
            <person name="Barney B.M."/>
        </authorList>
    </citation>
    <scope>NUCLEOTIDE SEQUENCE [LARGE SCALE GENOMIC DNA]</scope>
    <source>
        <strain evidence="3 4">SAG 241.80</strain>
    </source>
</reference>
<dbReference type="InterPro" id="IPR056453">
    <property type="entry name" value="HTH_DNAJC9"/>
</dbReference>
<gene>
    <name evidence="3" type="ORF">C2E20_4549</name>
</gene>
<dbReference type="CDD" id="cd06257">
    <property type="entry name" value="DnaJ"/>
    <property type="match status" value="1"/>
</dbReference>
<dbReference type="PRINTS" id="PR00625">
    <property type="entry name" value="JDOMAIN"/>
</dbReference>
<dbReference type="EMBL" id="LHPF02000011">
    <property type="protein sequence ID" value="PSC72303.1"/>
    <property type="molecule type" value="Genomic_DNA"/>
</dbReference>
<dbReference type="PANTHER" id="PTHR44916:SF1">
    <property type="entry name" value="CHAPERONE DNAJ-DOMAIN SUPERFAMILY PROTEIN-RELATED"/>
    <property type="match status" value="1"/>
</dbReference>